<evidence type="ECO:0000313" key="3">
    <source>
        <dbReference type="Proteomes" id="UP000278143"/>
    </source>
</evidence>
<dbReference type="EMBL" id="KZ989903">
    <property type="protein sequence ID" value="RKP25053.1"/>
    <property type="molecule type" value="Genomic_DNA"/>
</dbReference>
<evidence type="ECO:0000256" key="1">
    <source>
        <dbReference type="SAM" id="MobiDB-lite"/>
    </source>
</evidence>
<protein>
    <submittedName>
        <fullName evidence="2">Uncharacterized protein</fullName>
    </submittedName>
</protein>
<keyword evidence="3" id="KW-1185">Reference proteome</keyword>
<organism evidence="2 3">
    <name type="scientific">Syncephalis pseudoplumigaleata</name>
    <dbReference type="NCBI Taxonomy" id="1712513"/>
    <lineage>
        <taxon>Eukaryota</taxon>
        <taxon>Fungi</taxon>
        <taxon>Fungi incertae sedis</taxon>
        <taxon>Zoopagomycota</taxon>
        <taxon>Zoopagomycotina</taxon>
        <taxon>Zoopagomycetes</taxon>
        <taxon>Zoopagales</taxon>
        <taxon>Piptocephalidaceae</taxon>
        <taxon>Syncephalis</taxon>
    </lineage>
</organism>
<feature type="compositionally biased region" description="Acidic residues" evidence="1">
    <location>
        <begin position="23"/>
        <end position="33"/>
    </location>
</feature>
<feature type="compositionally biased region" description="Low complexity" evidence="1">
    <location>
        <begin position="48"/>
        <end position="76"/>
    </location>
</feature>
<reference evidence="3" key="1">
    <citation type="journal article" date="2018" name="Nat. Microbiol.">
        <title>Leveraging single-cell genomics to expand the fungal tree of life.</title>
        <authorList>
            <person name="Ahrendt S.R."/>
            <person name="Quandt C.A."/>
            <person name="Ciobanu D."/>
            <person name="Clum A."/>
            <person name="Salamov A."/>
            <person name="Andreopoulos B."/>
            <person name="Cheng J.F."/>
            <person name="Woyke T."/>
            <person name="Pelin A."/>
            <person name="Henrissat B."/>
            <person name="Reynolds N.K."/>
            <person name="Benny G.L."/>
            <person name="Smith M.E."/>
            <person name="James T.Y."/>
            <person name="Grigoriev I.V."/>
        </authorList>
    </citation>
    <scope>NUCLEOTIDE SEQUENCE [LARGE SCALE GENOMIC DNA]</scope>
    <source>
        <strain evidence="3">Benny S71-1</strain>
    </source>
</reference>
<accession>A0A4P9YY34</accession>
<feature type="region of interest" description="Disordered" evidence="1">
    <location>
        <begin position="13"/>
        <end position="116"/>
    </location>
</feature>
<dbReference type="Proteomes" id="UP000278143">
    <property type="component" value="Unassembled WGS sequence"/>
</dbReference>
<sequence>MLSHEDAAVFSGEEIDIIFSGDEPIDNDEDDDYGATAPKSRAKKATKAKTAATTRKANAATIAAAATTSAKPPTATLGRGRAKKKTVVDSDETPETSEKPKATRGRRKPTPDPEGALADEVISPLIQVVIIVALPLADYCKTLVPNWQYLSTTPFQLNHSPLTTLVPSIIY</sequence>
<evidence type="ECO:0000313" key="2">
    <source>
        <dbReference type="EMBL" id="RKP25053.1"/>
    </source>
</evidence>
<dbReference type="AlphaFoldDB" id="A0A4P9YY34"/>
<name>A0A4P9YY34_9FUNG</name>
<gene>
    <name evidence="2" type="ORF">SYNPS1DRAFT_29200</name>
</gene>
<proteinExistence type="predicted"/>